<gene>
    <name evidence="1" type="ORF">Cci01nite_83760</name>
</gene>
<keyword evidence="2" id="KW-1185">Reference proteome</keyword>
<evidence type="ECO:0000313" key="2">
    <source>
        <dbReference type="Proteomes" id="UP000659904"/>
    </source>
</evidence>
<protein>
    <submittedName>
        <fullName evidence="1">Uncharacterized protein</fullName>
    </submittedName>
</protein>
<dbReference type="RefSeq" id="WP_120318306.1">
    <property type="nucleotide sequence ID" value="NZ_BONH01000090.1"/>
</dbReference>
<accession>A0A8J3KNC5</accession>
<dbReference type="EMBL" id="BONH01000090">
    <property type="protein sequence ID" value="GIG03283.1"/>
    <property type="molecule type" value="Genomic_DNA"/>
</dbReference>
<evidence type="ECO:0000313" key="1">
    <source>
        <dbReference type="EMBL" id="GIG03283.1"/>
    </source>
</evidence>
<comment type="caution">
    <text evidence="1">The sequence shown here is derived from an EMBL/GenBank/DDBJ whole genome shotgun (WGS) entry which is preliminary data.</text>
</comment>
<dbReference type="AlphaFoldDB" id="A0A8J3KNC5"/>
<name>A0A8J3KNC5_9ACTN</name>
<proteinExistence type="predicted"/>
<sequence>MTHALTTGRRTVRPDSEKRCPDWCARAHHCTARRLPGGEHASIPEVWVTDVGRFVATRYRDQHGADRVELRVVLGLADDEDTAQAQARHLLAVTRVVVDRVFGPTPTRKDNAR</sequence>
<reference evidence="1 2" key="1">
    <citation type="submission" date="2021-01" db="EMBL/GenBank/DDBJ databases">
        <title>Whole genome shotgun sequence of Catellatospora citrea NBRC 14495.</title>
        <authorList>
            <person name="Komaki H."/>
            <person name="Tamura T."/>
        </authorList>
    </citation>
    <scope>NUCLEOTIDE SEQUENCE [LARGE SCALE GENOMIC DNA]</scope>
    <source>
        <strain evidence="1 2">NBRC 14495</strain>
    </source>
</reference>
<dbReference type="Proteomes" id="UP000659904">
    <property type="component" value="Unassembled WGS sequence"/>
</dbReference>
<organism evidence="1 2">
    <name type="scientific">Catellatospora citrea</name>
    <dbReference type="NCBI Taxonomy" id="53366"/>
    <lineage>
        <taxon>Bacteria</taxon>
        <taxon>Bacillati</taxon>
        <taxon>Actinomycetota</taxon>
        <taxon>Actinomycetes</taxon>
        <taxon>Micromonosporales</taxon>
        <taxon>Micromonosporaceae</taxon>
        <taxon>Catellatospora</taxon>
    </lineage>
</organism>